<feature type="compositionally biased region" description="Basic and acidic residues" evidence="1">
    <location>
        <begin position="10"/>
        <end position="26"/>
    </location>
</feature>
<dbReference type="Proteomes" id="UP001595975">
    <property type="component" value="Unassembled WGS sequence"/>
</dbReference>
<accession>A0ABW0WY46</accession>
<protein>
    <submittedName>
        <fullName evidence="2">Uncharacterized protein</fullName>
    </submittedName>
</protein>
<organism evidence="2 3">
    <name type="scientific">Kitasatospora misakiensis</name>
    <dbReference type="NCBI Taxonomy" id="67330"/>
    <lineage>
        <taxon>Bacteria</taxon>
        <taxon>Bacillati</taxon>
        <taxon>Actinomycetota</taxon>
        <taxon>Actinomycetes</taxon>
        <taxon>Kitasatosporales</taxon>
        <taxon>Streptomycetaceae</taxon>
        <taxon>Kitasatospora</taxon>
    </lineage>
</organism>
<gene>
    <name evidence="2" type="ORF">ACFP3U_02150</name>
</gene>
<evidence type="ECO:0000256" key="1">
    <source>
        <dbReference type="SAM" id="MobiDB-lite"/>
    </source>
</evidence>
<feature type="region of interest" description="Disordered" evidence="1">
    <location>
        <begin position="1"/>
        <end position="45"/>
    </location>
</feature>
<evidence type="ECO:0000313" key="3">
    <source>
        <dbReference type="Proteomes" id="UP001595975"/>
    </source>
</evidence>
<sequence length="152" mass="15841">MRAAGRAGTRGHDPDTPAPHPDRDPGFARPRTPRPAGGPDADRGGRFAVQGLALITGFLLYARERWAGLLRHDRIGDLPHSPTLTTQRAFACVAAPLAAGIAAARDRGGPGSRRPGIGERAATLRGGCEAGPADDGTTWRLTVWLPVGGEQG</sequence>
<reference evidence="3" key="1">
    <citation type="journal article" date="2019" name="Int. J. Syst. Evol. Microbiol.">
        <title>The Global Catalogue of Microorganisms (GCM) 10K type strain sequencing project: providing services to taxonomists for standard genome sequencing and annotation.</title>
        <authorList>
            <consortium name="The Broad Institute Genomics Platform"/>
            <consortium name="The Broad Institute Genome Sequencing Center for Infectious Disease"/>
            <person name="Wu L."/>
            <person name="Ma J."/>
        </authorList>
    </citation>
    <scope>NUCLEOTIDE SEQUENCE [LARGE SCALE GENOMIC DNA]</scope>
    <source>
        <strain evidence="3">CGMCC 4.1437</strain>
    </source>
</reference>
<dbReference type="RefSeq" id="WP_380223369.1">
    <property type="nucleotide sequence ID" value="NZ_JBHSOF010000002.1"/>
</dbReference>
<name>A0ABW0WY46_9ACTN</name>
<comment type="caution">
    <text evidence="2">The sequence shown here is derived from an EMBL/GenBank/DDBJ whole genome shotgun (WGS) entry which is preliminary data.</text>
</comment>
<dbReference type="EMBL" id="JBHSOF010000002">
    <property type="protein sequence ID" value="MFC5661781.1"/>
    <property type="molecule type" value="Genomic_DNA"/>
</dbReference>
<keyword evidence="3" id="KW-1185">Reference proteome</keyword>
<evidence type="ECO:0000313" key="2">
    <source>
        <dbReference type="EMBL" id="MFC5661781.1"/>
    </source>
</evidence>
<proteinExistence type="predicted"/>
<feature type="compositionally biased region" description="Low complexity" evidence="1">
    <location>
        <begin position="27"/>
        <end position="39"/>
    </location>
</feature>